<keyword evidence="5" id="KW-1185">Reference proteome</keyword>
<dbReference type="EMBL" id="VJMH01005688">
    <property type="protein sequence ID" value="KAF0693485.1"/>
    <property type="molecule type" value="Genomic_DNA"/>
</dbReference>
<reference evidence="3" key="2">
    <citation type="submission" date="2019-06" db="EMBL/GenBank/DDBJ databases">
        <title>Genomics analysis of Aphanomyces spp. identifies a new class of oomycete effector associated with host adaptation.</title>
        <authorList>
            <person name="Gaulin E."/>
        </authorList>
    </citation>
    <scope>NUCLEOTIDE SEQUENCE</scope>
    <source>
        <strain evidence="3">CBS 578.67</strain>
    </source>
</reference>
<sequence length="516" mass="57608">MLLLGLLGAIASLVHAGPVPPVTMRRTDRVVVVGGGPAGVHYASLLAKKGLSNIIVLEATDRVGGKSATAIDDQGRPQEMGTVFALDTYQPIFDLASEYDPDNTKYAFSFEQPGYMHCMGESAGAADSDPFTSLDWPEYLLRSIYINAPPQVQRRNNTNELRALFVDQLQQYIDIHRGLFGVYPYGMPPRPSDPSIFDMTAIEFLRSYDLLTLSGMFRFSQQQQGYGVLETIPAFYFLWWSHPDAVSRMIHSQVAGKACAYMFTKGFQSIWKSISFAHRKSVTTIFGANVTRISRGLVTGTTPSVTYTTGHGAPTTIECDHVVMAIDLSLFATLVTDLTTSERALFTTSYTSSTFVTTLFQSLPSPAETAAQVWFYRMGQKKDGRLCALRNTRFTQVYQGGGSTRWGDLLLGRQTRVAYQFYDRPLAQVDQTTTGPLLRSDLALAGMNDVELWHQRHFNYFPRFTTNGLKMGLPWKIWAIQGQQRTTWIGSSVCFESALDVITYNNNLIQRLQLRP</sequence>
<dbReference type="InterPro" id="IPR036188">
    <property type="entry name" value="FAD/NAD-bd_sf"/>
</dbReference>
<dbReference type="PRINTS" id="PR00419">
    <property type="entry name" value="ADXRDTASE"/>
</dbReference>
<evidence type="ECO:0000259" key="2">
    <source>
        <dbReference type="Pfam" id="PF01593"/>
    </source>
</evidence>
<dbReference type="EMBL" id="CAADRA010005709">
    <property type="protein sequence ID" value="VFT92384.1"/>
    <property type="molecule type" value="Genomic_DNA"/>
</dbReference>
<dbReference type="OrthoDB" id="5046242at2759"/>
<organism evidence="4 5">
    <name type="scientific">Aphanomyces stellatus</name>
    <dbReference type="NCBI Taxonomy" id="120398"/>
    <lineage>
        <taxon>Eukaryota</taxon>
        <taxon>Sar</taxon>
        <taxon>Stramenopiles</taxon>
        <taxon>Oomycota</taxon>
        <taxon>Saprolegniomycetes</taxon>
        <taxon>Saprolegniales</taxon>
        <taxon>Verrucalvaceae</taxon>
        <taxon>Aphanomyces</taxon>
    </lineage>
</organism>
<protein>
    <submittedName>
        <fullName evidence="4">Aste57867_15582 protein</fullName>
    </submittedName>
</protein>
<dbReference type="InterPro" id="IPR050464">
    <property type="entry name" value="Zeta_carotene_desat/Oxidored"/>
</dbReference>
<feature type="domain" description="Amine oxidase" evidence="2">
    <location>
        <begin position="38"/>
        <end position="375"/>
    </location>
</feature>
<dbReference type="Pfam" id="PF01593">
    <property type="entry name" value="Amino_oxidase"/>
    <property type="match status" value="1"/>
</dbReference>
<name>A0A485L4T3_9STRA</name>
<feature type="chain" id="PRO_5033437436" evidence="1">
    <location>
        <begin position="17"/>
        <end position="516"/>
    </location>
</feature>
<dbReference type="Gene3D" id="3.30.70.1990">
    <property type="match status" value="1"/>
</dbReference>
<dbReference type="InterPro" id="IPR002937">
    <property type="entry name" value="Amino_oxidase"/>
</dbReference>
<evidence type="ECO:0000256" key="1">
    <source>
        <dbReference type="SAM" id="SignalP"/>
    </source>
</evidence>
<gene>
    <name evidence="4" type="primary">Aste57867_15582</name>
    <name evidence="3" type="ORF">As57867_015526</name>
    <name evidence="4" type="ORF">ASTE57867_15582</name>
</gene>
<dbReference type="AlphaFoldDB" id="A0A485L4T3"/>
<evidence type="ECO:0000313" key="5">
    <source>
        <dbReference type="Proteomes" id="UP000332933"/>
    </source>
</evidence>
<reference evidence="4 5" key="1">
    <citation type="submission" date="2019-03" db="EMBL/GenBank/DDBJ databases">
        <authorList>
            <person name="Gaulin E."/>
            <person name="Dumas B."/>
        </authorList>
    </citation>
    <scope>NUCLEOTIDE SEQUENCE [LARGE SCALE GENOMIC DNA]</scope>
    <source>
        <strain evidence="4">CBS 568.67</strain>
    </source>
</reference>
<dbReference type="GO" id="GO:0016491">
    <property type="term" value="F:oxidoreductase activity"/>
    <property type="evidence" value="ECO:0007669"/>
    <property type="project" value="InterPro"/>
</dbReference>
<feature type="signal peptide" evidence="1">
    <location>
        <begin position="1"/>
        <end position="16"/>
    </location>
</feature>
<evidence type="ECO:0000313" key="4">
    <source>
        <dbReference type="EMBL" id="VFT92384.1"/>
    </source>
</evidence>
<dbReference type="PANTHER" id="PTHR42923">
    <property type="entry name" value="PROTOPORPHYRINOGEN OXIDASE"/>
    <property type="match status" value="1"/>
</dbReference>
<dbReference type="Proteomes" id="UP000332933">
    <property type="component" value="Unassembled WGS sequence"/>
</dbReference>
<dbReference type="SUPFAM" id="SSF51905">
    <property type="entry name" value="FAD/NAD(P)-binding domain"/>
    <property type="match status" value="1"/>
</dbReference>
<keyword evidence="1" id="KW-0732">Signal</keyword>
<dbReference type="Gene3D" id="3.50.50.60">
    <property type="entry name" value="FAD/NAD(P)-binding domain"/>
    <property type="match status" value="1"/>
</dbReference>
<accession>A0A485L4T3</accession>
<proteinExistence type="predicted"/>
<evidence type="ECO:0000313" key="3">
    <source>
        <dbReference type="EMBL" id="KAF0693485.1"/>
    </source>
</evidence>
<dbReference type="Gene3D" id="1.10.405.20">
    <property type="match status" value="1"/>
</dbReference>